<keyword evidence="6" id="KW-1185">Reference proteome</keyword>
<evidence type="ECO:0000313" key="6">
    <source>
        <dbReference type="Proteomes" id="UP001456524"/>
    </source>
</evidence>
<evidence type="ECO:0000256" key="1">
    <source>
        <dbReference type="ARBA" id="ARBA00022737"/>
    </source>
</evidence>
<feature type="compositionally biased region" description="Basic and acidic residues" evidence="2">
    <location>
        <begin position="11"/>
        <end position="27"/>
    </location>
</feature>
<feature type="compositionally biased region" description="Polar residues" evidence="2">
    <location>
        <begin position="50"/>
        <end position="70"/>
    </location>
</feature>
<feature type="domain" description="NWD NACHT-NTPase N-terminal" evidence="3">
    <location>
        <begin position="79"/>
        <end position="298"/>
    </location>
</feature>
<keyword evidence="1" id="KW-0677">Repeat</keyword>
<organism evidence="5 6">
    <name type="scientific">Phyllosticta citrichinensis</name>
    <dbReference type="NCBI Taxonomy" id="1130410"/>
    <lineage>
        <taxon>Eukaryota</taxon>
        <taxon>Fungi</taxon>
        <taxon>Dikarya</taxon>
        <taxon>Ascomycota</taxon>
        <taxon>Pezizomycotina</taxon>
        <taxon>Dothideomycetes</taxon>
        <taxon>Dothideomycetes incertae sedis</taxon>
        <taxon>Botryosphaeriales</taxon>
        <taxon>Phyllostictaceae</taxon>
        <taxon>Phyllosticta</taxon>
    </lineage>
</organism>
<proteinExistence type="predicted"/>
<dbReference type="Gene3D" id="3.40.50.300">
    <property type="entry name" value="P-loop containing nucleotide triphosphate hydrolases"/>
    <property type="match status" value="1"/>
</dbReference>
<gene>
    <name evidence="5" type="ORF">IWX90DRAFT_507622</name>
</gene>
<evidence type="ECO:0008006" key="7">
    <source>
        <dbReference type="Google" id="ProtNLM"/>
    </source>
</evidence>
<protein>
    <recommendedName>
        <fullName evidence="7">NACHT domain-containing protein</fullName>
    </recommendedName>
</protein>
<dbReference type="InterPro" id="IPR031359">
    <property type="entry name" value="NACHT_N"/>
</dbReference>
<feature type="compositionally biased region" description="Polar residues" evidence="2">
    <location>
        <begin position="30"/>
        <end position="42"/>
    </location>
</feature>
<dbReference type="Proteomes" id="UP001456524">
    <property type="component" value="Unassembled WGS sequence"/>
</dbReference>
<accession>A0ABR1XKS1</accession>
<dbReference type="SUPFAM" id="SSF52540">
    <property type="entry name" value="P-loop containing nucleoside triphosphate hydrolases"/>
    <property type="match status" value="1"/>
</dbReference>
<dbReference type="EMBL" id="JBBWUH010000008">
    <property type="protein sequence ID" value="KAK8159339.1"/>
    <property type="molecule type" value="Genomic_DNA"/>
</dbReference>
<evidence type="ECO:0000259" key="4">
    <source>
        <dbReference type="Pfam" id="PF24883"/>
    </source>
</evidence>
<dbReference type="InterPro" id="IPR056884">
    <property type="entry name" value="NPHP3-like_N"/>
</dbReference>
<feature type="domain" description="Nephrocystin 3-like N-terminal" evidence="4">
    <location>
        <begin position="404"/>
        <end position="539"/>
    </location>
</feature>
<reference evidence="5 6" key="1">
    <citation type="journal article" date="2022" name="G3 (Bethesda)">
        <title>Enemy or ally: a genomic approach to elucidate the lifestyle of Phyllosticta citrichinaensis.</title>
        <authorList>
            <person name="Buijs V.A."/>
            <person name="Groenewald J.Z."/>
            <person name="Haridas S."/>
            <person name="LaButti K.M."/>
            <person name="Lipzen A."/>
            <person name="Martin F.M."/>
            <person name="Barry K."/>
            <person name="Grigoriev I.V."/>
            <person name="Crous P.W."/>
            <person name="Seidl M.F."/>
        </authorList>
    </citation>
    <scope>NUCLEOTIDE SEQUENCE [LARGE SCALE GENOMIC DNA]</scope>
    <source>
        <strain evidence="5 6">CBS 129764</strain>
    </source>
</reference>
<dbReference type="InterPro" id="IPR027417">
    <property type="entry name" value="P-loop_NTPase"/>
</dbReference>
<evidence type="ECO:0000259" key="3">
    <source>
        <dbReference type="Pfam" id="PF17100"/>
    </source>
</evidence>
<evidence type="ECO:0000256" key="2">
    <source>
        <dbReference type="SAM" id="MobiDB-lite"/>
    </source>
</evidence>
<dbReference type="PANTHER" id="PTHR10039">
    <property type="entry name" value="AMELOGENIN"/>
    <property type="match status" value="1"/>
</dbReference>
<evidence type="ECO:0000313" key="5">
    <source>
        <dbReference type="EMBL" id="KAK8159339.1"/>
    </source>
</evidence>
<comment type="caution">
    <text evidence="5">The sequence shown here is derived from an EMBL/GenBank/DDBJ whole genome shotgun (WGS) entry which is preliminary data.</text>
</comment>
<name>A0ABR1XKS1_9PEZI</name>
<dbReference type="PANTHER" id="PTHR10039:SF15">
    <property type="entry name" value="NACHT DOMAIN-CONTAINING PROTEIN"/>
    <property type="match status" value="1"/>
</dbReference>
<feature type="region of interest" description="Disordered" evidence="2">
    <location>
        <begin position="1"/>
        <end position="74"/>
    </location>
</feature>
<dbReference type="Pfam" id="PF17100">
    <property type="entry name" value="NACHT_N"/>
    <property type="match status" value="1"/>
</dbReference>
<sequence>MGRSKSQSHLGFRDSLRRWGHGSRTELSEDSINNCREGTSTLETDHGDDQQTTARQVQQYHPNKPSQSSTDYHKDAQNSLWDQASDVLKRTHPDLVSKFQKIVSAESQVKECAGWKSQLDSVIKLKLKEQDEGNSGKTNLPKMLSDAAKIAQEVSEMVALAVKNCPEASLAWSAVTLCLPFFTKINEATTTRYYGLFYIASRMDYFVALESHIATFPKKDQKRFNGSILELYVKVLEFQFRCIWRLYTSGKNGLFCIRNAELLVAISSWRTIAQDMLNRDAWTQKVTSIQEKEAKIQQEAQDCGINLSWKELSKRGKAIEGKFDELIEIQQQQQQQQILQALLTVVVGRNESSSGRNFQTLEERPESRREPDFVLSQEESRCFAAFNQINYTEHKLAILERLPGTGDWLTNHAQFHSWLRGDSRTLLLSGTTGFGKSVLAKFLIDSVLPKTGAQVCYFFFKTGVEKATCLSMALCALIRQLFTHQPALTRYAMDAYKRNRFRMVSSVTVLWEILQNASLNAEGDVVCVLDALDECKQGDMETLQDS</sequence>
<dbReference type="Pfam" id="PF24883">
    <property type="entry name" value="NPHP3_N"/>
    <property type="match status" value="1"/>
</dbReference>